<dbReference type="InterPro" id="IPR006563">
    <property type="entry name" value="POX_dom"/>
</dbReference>
<evidence type="ECO:0000256" key="3">
    <source>
        <dbReference type="ARBA" id="ARBA00023015"/>
    </source>
</evidence>
<reference evidence="10" key="1">
    <citation type="submission" date="2023-05" db="EMBL/GenBank/DDBJ databases">
        <title>Nepenthes gracilis genome sequencing.</title>
        <authorList>
            <person name="Fukushima K."/>
        </authorList>
    </citation>
    <scope>NUCLEOTIDE SEQUENCE</scope>
    <source>
        <strain evidence="10">SING2019-196</strain>
    </source>
</reference>
<dbReference type="Pfam" id="PF05920">
    <property type="entry name" value="Homeobox_KN"/>
    <property type="match status" value="1"/>
</dbReference>
<dbReference type="PROSITE" id="PS50071">
    <property type="entry name" value="HOMEOBOX_2"/>
    <property type="match status" value="1"/>
</dbReference>
<dbReference type="InterPro" id="IPR009057">
    <property type="entry name" value="Homeodomain-like_sf"/>
</dbReference>
<feature type="domain" description="Homeobox" evidence="9">
    <location>
        <begin position="391"/>
        <end position="454"/>
    </location>
</feature>
<dbReference type="FunFam" id="1.10.10.60:FF:000117">
    <property type="entry name" value="BEL1-like homeodomain protein 9"/>
    <property type="match status" value="1"/>
</dbReference>
<dbReference type="SUPFAM" id="SSF46689">
    <property type="entry name" value="Homeodomain-like"/>
    <property type="match status" value="1"/>
</dbReference>
<dbReference type="GO" id="GO:0005634">
    <property type="term" value="C:nucleus"/>
    <property type="evidence" value="ECO:0007669"/>
    <property type="project" value="UniProtKB-SubCell"/>
</dbReference>
<evidence type="ECO:0000256" key="1">
    <source>
        <dbReference type="ARBA" id="ARBA00004123"/>
    </source>
</evidence>
<dbReference type="InterPro" id="IPR050224">
    <property type="entry name" value="TALE_homeobox"/>
</dbReference>
<dbReference type="CDD" id="cd00086">
    <property type="entry name" value="homeodomain"/>
    <property type="match status" value="1"/>
</dbReference>
<dbReference type="GO" id="GO:0006355">
    <property type="term" value="P:regulation of DNA-templated transcription"/>
    <property type="evidence" value="ECO:0007669"/>
    <property type="project" value="InterPro"/>
</dbReference>
<feature type="DNA-binding region" description="Homeobox" evidence="8">
    <location>
        <begin position="393"/>
        <end position="455"/>
    </location>
</feature>
<gene>
    <name evidence="10" type="ORF">Nepgr_031909</name>
</gene>
<protein>
    <recommendedName>
        <fullName evidence="9">Homeobox domain-containing protein</fullName>
    </recommendedName>
</protein>
<dbReference type="Proteomes" id="UP001279734">
    <property type="component" value="Unassembled WGS sequence"/>
</dbReference>
<comment type="subcellular location">
    <subcellularLocation>
        <location evidence="1 8">Nucleus</location>
    </subcellularLocation>
</comment>
<evidence type="ECO:0000256" key="6">
    <source>
        <dbReference type="ARBA" id="ARBA00023163"/>
    </source>
</evidence>
<organism evidence="10 11">
    <name type="scientific">Nepenthes gracilis</name>
    <name type="common">Slender pitcher plant</name>
    <dbReference type="NCBI Taxonomy" id="150966"/>
    <lineage>
        <taxon>Eukaryota</taxon>
        <taxon>Viridiplantae</taxon>
        <taxon>Streptophyta</taxon>
        <taxon>Embryophyta</taxon>
        <taxon>Tracheophyta</taxon>
        <taxon>Spermatophyta</taxon>
        <taxon>Magnoliopsida</taxon>
        <taxon>eudicotyledons</taxon>
        <taxon>Gunneridae</taxon>
        <taxon>Pentapetalae</taxon>
        <taxon>Caryophyllales</taxon>
        <taxon>Nepenthaceae</taxon>
        <taxon>Nepenthes</taxon>
    </lineage>
</organism>
<dbReference type="InterPro" id="IPR001356">
    <property type="entry name" value="HD"/>
</dbReference>
<dbReference type="Gene3D" id="1.10.10.60">
    <property type="entry name" value="Homeodomain-like"/>
    <property type="match status" value="1"/>
</dbReference>
<keyword evidence="3" id="KW-0805">Transcription regulation</keyword>
<evidence type="ECO:0000256" key="7">
    <source>
        <dbReference type="ARBA" id="ARBA00023242"/>
    </source>
</evidence>
<keyword evidence="6" id="KW-0804">Transcription</keyword>
<dbReference type="PANTHER" id="PTHR11850">
    <property type="entry name" value="HOMEOBOX PROTEIN TRANSCRIPTION FACTORS"/>
    <property type="match status" value="1"/>
</dbReference>
<evidence type="ECO:0000313" key="10">
    <source>
        <dbReference type="EMBL" id="GMH30066.1"/>
    </source>
</evidence>
<dbReference type="Pfam" id="PF07526">
    <property type="entry name" value="POX"/>
    <property type="match status" value="1"/>
</dbReference>
<keyword evidence="5 8" id="KW-0371">Homeobox</keyword>
<dbReference type="SMART" id="SM00574">
    <property type="entry name" value="POX"/>
    <property type="match status" value="1"/>
</dbReference>
<dbReference type="GO" id="GO:0003677">
    <property type="term" value="F:DNA binding"/>
    <property type="evidence" value="ECO:0007669"/>
    <property type="project" value="UniProtKB-UniRule"/>
</dbReference>
<proteinExistence type="inferred from homology"/>
<dbReference type="InterPro" id="IPR008422">
    <property type="entry name" value="KN_HD"/>
</dbReference>
<dbReference type="EMBL" id="BSYO01000037">
    <property type="protein sequence ID" value="GMH30066.1"/>
    <property type="molecule type" value="Genomic_DNA"/>
</dbReference>
<sequence>MAEGFEPYHVPQQSRRDKLRVVNIPTYNHHQSVDPTTTNNLQGCSGLLPIYDQSFIAPDLLTCVPHHAFFPPNLQPLAPFDAIKQNPTCIVKEQGVNLMGSAAGVASSTTTNSTCHYNHNNNLEDHGSSAMNLDPTSLTTSFVHDMNNHPFFYSAPNTRPFDYNGHQSSAVAAVADQGLSLSLSSDQSHHRSSNSLPLELNFQRYIVDVEKGSVPLGPFTGYASILNGSRFLKPGQQLLEEICDLGHEFFAPKMVPDSSLLDPLLESLSGSAVVEDSLSCSDEGVQKRTKSRLISMLEEVCRRYKLYYQQLQTVVSSFESVAGLSKAAPFKDLAFKTVSKHFRCLRNAITEQLQFVSKAPLSNLSSKKDGIIRSDGYVRGGVYDRRLLDHQPAWRTQRGLPERAVSVLRAWLFNHFLHPYPTDTDKLMLAKQTGLSRSQVSNWFINARVRLWKPMVEEIHEIKMRQAQKAPSHGEEFDATQPNKHLPSFNFTQSDNSSISALKHQDPPFQRLGNNLPDLPGLSTEHMRCLPYTHSPRTVGGGGSVSLTLGLHENCRIGLSETLPIATHRYSLNGDDGNPGCVMGEFGAMDRDFGRGVIGGQFLHDFGC</sequence>
<evidence type="ECO:0000256" key="8">
    <source>
        <dbReference type="PROSITE-ProRule" id="PRU00108"/>
    </source>
</evidence>
<evidence type="ECO:0000259" key="9">
    <source>
        <dbReference type="PROSITE" id="PS50071"/>
    </source>
</evidence>
<evidence type="ECO:0000313" key="11">
    <source>
        <dbReference type="Proteomes" id="UP001279734"/>
    </source>
</evidence>
<comment type="caution">
    <text evidence="10">The sequence shown here is derived from an EMBL/GenBank/DDBJ whole genome shotgun (WGS) entry which is preliminary data.</text>
</comment>
<name>A0AAD3TJC6_NEPGR</name>
<dbReference type="SMART" id="SM00389">
    <property type="entry name" value="HOX"/>
    <property type="match status" value="1"/>
</dbReference>
<keyword evidence="4 8" id="KW-0238">DNA-binding</keyword>
<comment type="similarity">
    <text evidence="2">Belongs to the TALE/BELL homeobox family.</text>
</comment>
<evidence type="ECO:0000256" key="4">
    <source>
        <dbReference type="ARBA" id="ARBA00023125"/>
    </source>
</evidence>
<evidence type="ECO:0000256" key="5">
    <source>
        <dbReference type="ARBA" id="ARBA00023155"/>
    </source>
</evidence>
<keyword evidence="7 8" id="KW-0539">Nucleus</keyword>
<dbReference type="AlphaFoldDB" id="A0AAD3TJC6"/>
<accession>A0AAD3TJC6</accession>
<keyword evidence="11" id="KW-1185">Reference proteome</keyword>
<evidence type="ECO:0000256" key="2">
    <source>
        <dbReference type="ARBA" id="ARBA00006454"/>
    </source>
</evidence>